<dbReference type="Gene3D" id="3.30.450.20">
    <property type="entry name" value="PAS domain"/>
    <property type="match status" value="2"/>
</dbReference>
<evidence type="ECO:0000256" key="3">
    <source>
        <dbReference type="ARBA" id="ARBA00022475"/>
    </source>
</evidence>
<proteinExistence type="predicted"/>
<accession>A0A9X2T351</accession>
<evidence type="ECO:0000313" key="10">
    <source>
        <dbReference type="Proteomes" id="UP001151088"/>
    </source>
</evidence>
<evidence type="ECO:0000256" key="2">
    <source>
        <dbReference type="ARBA" id="ARBA00012528"/>
    </source>
</evidence>
<dbReference type="GO" id="GO:0043709">
    <property type="term" value="P:cell adhesion involved in single-species biofilm formation"/>
    <property type="evidence" value="ECO:0007669"/>
    <property type="project" value="TreeGrafter"/>
</dbReference>
<dbReference type="CDD" id="cd01949">
    <property type="entry name" value="GGDEF"/>
    <property type="match status" value="1"/>
</dbReference>
<keyword evidence="9" id="KW-0808">Transferase</keyword>
<dbReference type="CDD" id="cd12915">
    <property type="entry name" value="PDC2_DGC_like"/>
    <property type="match status" value="1"/>
</dbReference>
<dbReference type="CDD" id="cd12914">
    <property type="entry name" value="PDC1_DGC_like"/>
    <property type="match status" value="1"/>
</dbReference>
<dbReference type="PANTHER" id="PTHR45138:SF24">
    <property type="entry name" value="DIGUANYLATE CYCLASE DGCC-RELATED"/>
    <property type="match status" value="1"/>
</dbReference>
<evidence type="ECO:0000259" key="8">
    <source>
        <dbReference type="PROSITE" id="PS50887"/>
    </source>
</evidence>
<dbReference type="PROSITE" id="PS50887">
    <property type="entry name" value="GGDEF"/>
    <property type="match status" value="1"/>
</dbReference>
<dbReference type="NCBIfam" id="TIGR00254">
    <property type="entry name" value="GGDEF"/>
    <property type="match status" value="1"/>
</dbReference>
<comment type="subcellular location">
    <subcellularLocation>
        <location evidence="1">Cell membrane</location>
        <topology evidence="1">Multi-pass membrane protein</topology>
    </subcellularLocation>
</comment>
<dbReference type="GO" id="GO:0005886">
    <property type="term" value="C:plasma membrane"/>
    <property type="evidence" value="ECO:0007669"/>
    <property type="project" value="UniProtKB-SubCell"/>
</dbReference>
<evidence type="ECO:0000256" key="1">
    <source>
        <dbReference type="ARBA" id="ARBA00004651"/>
    </source>
</evidence>
<dbReference type="GO" id="GO:1902201">
    <property type="term" value="P:negative regulation of bacterial-type flagellum-dependent cell motility"/>
    <property type="evidence" value="ECO:0007669"/>
    <property type="project" value="TreeGrafter"/>
</dbReference>
<dbReference type="SMART" id="SM00267">
    <property type="entry name" value="GGDEF"/>
    <property type="match status" value="1"/>
</dbReference>
<dbReference type="FunFam" id="3.30.70.270:FF:000001">
    <property type="entry name" value="Diguanylate cyclase domain protein"/>
    <property type="match status" value="1"/>
</dbReference>
<feature type="transmembrane region" description="Helical" evidence="7">
    <location>
        <begin position="289"/>
        <end position="306"/>
    </location>
</feature>
<evidence type="ECO:0000256" key="6">
    <source>
        <dbReference type="ARBA" id="ARBA00023136"/>
    </source>
</evidence>
<dbReference type="SUPFAM" id="SSF55073">
    <property type="entry name" value="Nucleotide cyclase"/>
    <property type="match status" value="1"/>
</dbReference>
<dbReference type="InterPro" id="IPR050469">
    <property type="entry name" value="Diguanylate_Cyclase"/>
</dbReference>
<dbReference type="Gene3D" id="3.30.70.270">
    <property type="match status" value="1"/>
</dbReference>
<evidence type="ECO:0000256" key="4">
    <source>
        <dbReference type="ARBA" id="ARBA00022692"/>
    </source>
</evidence>
<keyword evidence="6 7" id="KW-0472">Membrane</keyword>
<keyword evidence="4 7" id="KW-0812">Transmembrane</keyword>
<gene>
    <name evidence="9" type="ORF">NVS89_17860</name>
</gene>
<dbReference type="Pfam" id="PF00990">
    <property type="entry name" value="GGDEF"/>
    <property type="match status" value="1"/>
</dbReference>
<dbReference type="InterPro" id="IPR043128">
    <property type="entry name" value="Rev_trsase/Diguanyl_cyclase"/>
</dbReference>
<keyword evidence="5 7" id="KW-1133">Transmembrane helix</keyword>
<protein>
    <recommendedName>
        <fullName evidence="2">diguanylate cyclase</fullName>
        <ecNumber evidence="2">2.7.7.65</ecNumber>
    </recommendedName>
</protein>
<dbReference type="GO" id="GO:0052621">
    <property type="term" value="F:diguanylate cyclase activity"/>
    <property type="evidence" value="ECO:0007669"/>
    <property type="project" value="UniProtKB-EC"/>
</dbReference>
<dbReference type="RefSeq" id="WP_258734113.1">
    <property type="nucleotide sequence ID" value="NZ_JANTHZ010000009.1"/>
</dbReference>
<comment type="caution">
    <text evidence="9">The sequence shown here is derived from an EMBL/GenBank/DDBJ whole genome shotgun (WGS) entry which is preliminary data.</text>
</comment>
<dbReference type="EMBL" id="JANTHZ010000009">
    <property type="protein sequence ID" value="MCS0496955.1"/>
    <property type="molecule type" value="Genomic_DNA"/>
</dbReference>
<name>A0A9X2T351_9HYPH</name>
<dbReference type="Proteomes" id="UP001151088">
    <property type="component" value="Unassembled WGS sequence"/>
</dbReference>
<reference evidence="9" key="1">
    <citation type="submission" date="2022-08" db="EMBL/GenBank/DDBJ databases">
        <authorList>
            <person name="Li F."/>
        </authorList>
    </citation>
    <scope>NUCLEOTIDE SEQUENCE</scope>
    <source>
        <strain evidence="9">MQZ15Z-1</strain>
    </source>
</reference>
<feature type="transmembrane region" description="Helical" evidence="7">
    <location>
        <begin position="6"/>
        <end position="26"/>
    </location>
</feature>
<feature type="domain" description="GGDEF" evidence="8">
    <location>
        <begin position="354"/>
        <end position="488"/>
    </location>
</feature>
<dbReference type="InterPro" id="IPR033479">
    <property type="entry name" value="dCache_1"/>
</dbReference>
<keyword evidence="10" id="KW-1185">Reference proteome</keyword>
<dbReference type="Pfam" id="PF02743">
    <property type="entry name" value="dCache_1"/>
    <property type="match status" value="1"/>
</dbReference>
<dbReference type="InterPro" id="IPR029787">
    <property type="entry name" value="Nucleotide_cyclase"/>
</dbReference>
<dbReference type="AlphaFoldDB" id="A0A9X2T351"/>
<sequence length="498" mass="54779">MPRGRIGTIITVLVAVASLSVVAVMVETVRMAYRDAEYRAEREGLGLLQASESYIASRLRVWDLALEMSVDLVQDPRFSSTPVADKNALLANLASKISFIGSLLVLDSNGNIVLDPLSPQPRLGNFADRDYFLAQKPRDAGLYISQPFRSRLRNNDPSIGISRRISNPDGSFGGIVLIAIRLNSIRDLFSSLDPGQRGSITLFNAAGRVLMRQPSLDGTGDTDIDLSSSSTFARMLQERSGTFTAVAITDGTERLYNFSQIPGTDLFMAVGLAWNDILSGWWFRLYMTVAFTLTLCLLALVVAIRLQRELARRERVENELAKLARTDPLTELANRRVFDESLEREWRRTKRTHKELSLLLVDSDHFKQVNDRHGHTIGDRVLKKIGDVLARHARRAGDLAVRYGGEEFAMILPDTPAEGACKLASEICQAVEEETGHMTSLSQACTVSIGVASSHAHVATASQLVKEADAALYLAKEAGRNCVKCFEPPLKGTAFPAT</sequence>
<dbReference type="InterPro" id="IPR000160">
    <property type="entry name" value="GGDEF_dom"/>
</dbReference>
<organism evidence="9 10">
    <name type="scientific">Ancylobacter mangrovi</name>
    <dbReference type="NCBI Taxonomy" id="2972472"/>
    <lineage>
        <taxon>Bacteria</taxon>
        <taxon>Pseudomonadati</taxon>
        <taxon>Pseudomonadota</taxon>
        <taxon>Alphaproteobacteria</taxon>
        <taxon>Hyphomicrobiales</taxon>
        <taxon>Xanthobacteraceae</taxon>
        <taxon>Ancylobacter</taxon>
    </lineage>
</organism>
<dbReference type="EC" id="2.7.7.65" evidence="2"/>
<evidence type="ECO:0000256" key="7">
    <source>
        <dbReference type="SAM" id="Phobius"/>
    </source>
</evidence>
<evidence type="ECO:0000313" key="9">
    <source>
        <dbReference type="EMBL" id="MCS0496955.1"/>
    </source>
</evidence>
<evidence type="ECO:0000256" key="5">
    <source>
        <dbReference type="ARBA" id="ARBA00022989"/>
    </source>
</evidence>
<keyword evidence="9" id="KW-0548">Nucleotidyltransferase</keyword>
<keyword evidence="3" id="KW-1003">Cell membrane</keyword>
<dbReference type="PANTHER" id="PTHR45138">
    <property type="entry name" value="REGULATORY COMPONENTS OF SENSORY TRANSDUCTION SYSTEM"/>
    <property type="match status" value="1"/>
</dbReference>